<accession>A0AAW9DTB7</accession>
<dbReference type="InterPro" id="IPR016568">
    <property type="entry name" value="Sulphur_oxidation_SoxY"/>
</dbReference>
<dbReference type="PROSITE" id="PS51318">
    <property type="entry name" value="TAT"/>
    <property type="match status" value="1"/>
</dbReference>
<sequence length="168" mass="16989">MTDSFGSPPVSAKRRTILTAVAAGAAASFVLPRTSFAADAVTAPSAKDYPMKAFTQKTQAATLQAMYGTSSVSTSSDVKLDAPDIAENGAVVPVSFDANAKNVTGASILAIDNPFVMACAYKIPAGTDPAISSRVKLGKTTQVVAVIQSGGKLMSASKQVKVTLGGCG</sequence>
<keyword evidence="1" id="KW-0732">Signal</keyword>
<proteinExistence type="predicted"/>
<evidence type="ECO:0000313" key="4">
    <source>
        <dbReference type="Proteomes" id="UP001279553"/>
    </source>
</evidence>
<protein>
    <submittedName>
        <fullName evidence="3">Thiosulfate oxidation carrier protein SoxY</fullName>
    </submittedName>
</protein>
<dbReference type="InterPro" id="IPR038162">
    <property type="entry name" value="SoxY_sf"/>
</dbReference>
<evidence type="ECO:0000256" key="1">
    <source>
        <dbReference type="SAM" id="SignalP"/>
    </source>
</evidence>
<gene>
    <name evidence="3" type="primary">soxY</name>
    <name evidence="3" type="ORF">SIL87_12320</name>
</gene>
<dbReference type="NCBIfam" id="TIGR04488">
    <property type="entry name" value="SoxY_true_GGCGG"/>
    <property type="match status" value="1"/>
</dbReference>
<feature type="signal peptide" evidence="1">
    <location>
        <begin position="1"/>
        <end position="37"/>
    </location>
</feature>
<dbReference type="InterPro" id="IPR006311">
    <property type="entry name" value="TAT_signal"/>
</dbReference>
<evidence type="ECO:0000259" key="2">
    <source>
        <dbReference type="Pfam" id="PF13501"/>
    </source>
</evidence>
<dbReference type="Gene3D" id="2.60.40.2470">
    <property type="entry name" value="SoxY domain"/>
    <property type="match status" value="1"/>
</dbReference>
<dbReference type="InterPro" id="IPR032711">
    <property type="entry name" value="SoxY"/>
</dbReference>
<dbReference type="RefSeq" id="WP_319614456.1">
    <property type="nucleotide sequence ID" value="NZ_JAWXYB010000018.1"/>
</dbReference>
<dbReference type="AlphaFoldDB" id="A0AAW9DTB7"/>
<dbReference type="PIRSF" id="PIRSF010312">
    <property type="entry name" value="Sulphur_oxidation_SoxY"/>
    <property type="match status" value="1"/>
</dbReference>
<dbReference type="EMBL" id="JAWXYB010000018">
    <property type="protein sequence ID" value="MDX5931552.1"/>
    <property type="molecule type" value="Genomic_DNA"/>
</dbReference>
<evidence type="ECO:0000313" key="3">
    <source>
        <dbReference type="EMBL" id="MDX5931552.1"/>
    </source>
</evidence>
<feature type="domain" description="Ig-like SoxY" evidence="2">
    <location>
        <begin position="64"/>
        <end position="167"/>
    </location>
</feature>
<keyword evidence="4" id="KW-1185">Reference proteome</keyword>
<name>A0AAW9DTB7_ACIAO</name>
<comment type="caution">
    <text evidence="3">The sequence shown here is derived from an EMBL/GenBank/DDBJ whole genome shotgun (WGS) entry which is preliminary data.</text>
</comment>
<organism evidence="3 4">
    <name type="scientific">Acidiphilium acidophilum</name>
    <name type="common">Thiobacillus acidophilus</name>
    <dbReference type="NCBI Taxonomy" id="76588"/>
    <lineage>
        <taxon>Bacteria</taxon>
        <taxon>Pseudomonadati</taxon>
        <taxon>Pseudomonadota</taxon>
        <taxon>Alphaproteobacteria</taxon>
        <taxon>Acetobacterales</taxon>
        <taxon>Acidocellaceae</taxon>
        <taxon>Acidiphilium</taxon>
    </lineage>
</organism>
<dbReference type="Proteomes" id="UP001279553">
    <property type="component" value="Unassembled WGS sequence"/>
</dbReference>
<dbReference type="Pfam" id="PF13501">
    <property type="entry name" value="SoxY"/>
    <property type="match status" value="1"/>
</dbReference>
<reference evidence="3 4" key="1">
    <citation type="submission" date="2023-11" db="EMBL/GenBank/DDBJ databases">
        <title>MicrobeMod: A computational toolkit for identifying prokaryotic methylation and restriction-modification with nanopore sequencing.</title>
        <authorList>
            <person name="Crits-Christoph A."/>
            <person name="Kang S.C."/>
            <person name="Lee H."/>
            <person name="Ostrov N."/>
        </authorList>
    </citation>
    <scope>NUCLEOTIDE SEQUENCE [LARGE SCALE GENOMIC DNA]</scope>
    <source>
        <strain evidence="3 4">DSMZ 700</strain>
    </source>
</reference>
<feature type="chain" id="PRO_5043858090" evidence="1">
    <location>
        <begin position="38"/>
        <end position="168"/>
    </location>
</feature>